<evidence type="ECO:0000313" key="3">
    <source>
        <dbReference type="Proteomes" id="UP000198406"/>
    </source>
</evidence>
<dbReference type="Proteomes" id="UP000198406">
    <property type="component" value="Unassembled WGS sequence"/>
</dbReference>
<gene>
    <name evidence="2" type="ORF">FisN_7Lu198</name>
</gene>
<accession>A0A1Z5JCR7</accession>
<sequence length="150" mass="17128">MKDQSSSRWTNTTLMPLRLPNHDNDEWKQKSLRLTFSPTSTMVDFSNQVSTNRMDVVSRNSDQQSFLGTIASSLSDDEDEELVPIEIEFMAISRQSSNDSDCTWHDIHHAGEKELLGLQFVNEDVLDDSHESMSVQSVRSVTHSYSHAHR</sequence>
<evidence type="ECO:0000256" key="1">
    <source>
        <dbReference type="SAM" id="MobiDB-lite"/>
    </source>
</evidence>
<proteinExistence type="predicted"/>
<feature type="compositionally biased region" description="Polar residues" evidence="1">
    <location>
        <begin position="1"/>
        <end position="14"/>
    </location>
</feature>
<name>A0A1Z5JCR7_FISSO</name>
<feature type="compositionally biased region" description="Polar residues" evidence="1">
    <location>
        <begin position="132"/>
        <end position="150"/>
    </location>
</feature>
<keyword evidence="3" id="KW-1185">Reference proteome</keyword>
<feature type="region of interest" description="Disordered" evidence="1">
    <location>
        <begin position="131"/>
        <end position="150"/>
    </location>
</feature>
<feature type="region of interest" description="Disordered" evidence="1">
    <location>
        <begin position="1"/>
        <end position="24"/>
    </location>
</feature>
<dbReference type="AlphaFoldDB" id="A0A1Z5JCR7"/>
<evidence type="ECO:0000313" key="2">
    <source>
        <dbReference type="EMBL" id="GAX11794.1"/>
    </source>
</evidence>
<protein>
    <submittedName>
        <fullName evidence="2">Uncharacterized protein</fullName>
    </submittedName>
</protein>
<dbReference type="EMBL" id="BDSP01000044">
    <property type="protein sequence ID" value="GAX11794.1"/>
    <property type="molecule type" value="Genomic_DNA"/>
</dbReference>
<dbReference type="InParanoid" id="A0A1Z5JCR7"/>
<organism evidence="2 3">
    <name type="scientific">Fistulifera solaris</name>
    <name type="common">Oleaginous diatom</name>
    <dbReference type="NCBI Taxonomy" id="1519565"/>
    <lineage>
        <taxon>Eukaryota</taxon>
        <taxon>Sar</taxon>
        <taxon>Stramenopiles</taxon>
        <taxon>Ochrophyta</taxon>
        <taxon>Bacillariophyta</taxon>
        <taxon>Bacillariophyceae</taxon>
        <taxon>Bacillariophycidae</taxon>
        <taxon>Naviculales</taxon>
        <taxon>Naviculaceae</taxon>
        <taxon>Fistulifera</taxon>
    </lineage>
</organism>
<reference evidence="2 3" key="1">
    <citation type="journal article" date="2015" name="Plant Cell">
        <title>Oil accumulation by the oleaginous diatom Fistulifera solaris as revealed by the genome and transcriptome.</title>
        <authorList>
            <person name="Tanaka T."/>
            <person name="Maeda Y."/>
            <person name="Veluchamy A."/>
            <person name="Tanaka M."/>
            <person name="Abida H."/>
            <person name="Marechal E."/>
            <person name="Bowler C."/>
            <person name="Muto M."/>
            <person name="Sunaga Y."/>
            <person name="Tanaka M."/>
            <person name="Yoshino T."/>
            <person name="Taniguchi T."/>
            <person name="Fukuda Y."/>
            <person name="Nemoto M."/>
            <person name="Matsumoto M."/>
            <person name="Wong P.S."/>
            <person name="Aburatani S."/>
            <person name="Fujibuchi W."/>
        </authorList>
    </citation>
    <scope>NUCLEOTIDE SEQUENCE [LARGE SCALE GENOMIC DNA]</scope>
    <source>
        <strain evidence="2 3">JPCC DA0580</strain>
    </source>
</reference>
<comment type="caution">
    <text evidence="2">The sequence shown here is derived from an EMBL/GenBank/DDBJ whole genome shotgun (WGS) entry which is preliminary data.</text>
</comment>